<feature type="transmembrane region" description="Helical" evidence="1">
    <location>
        <begin position="97"/>
        <end position="114"/>
    </location>
</feature>
<feature type="transmembrane region" description="Helical" evidence="1">
    <location>
        <begin position="64"/>
        <end position="85"/>
    </location>
</feature>
<evidence type="ECO:0000313" key="3">
    <source>
        <dbReference type="Proteomes" id="UP001457282"/>
    </source>
</evidence>
<evidence type="ECO:0000313" key="2">
    <source>
        <dbReference type="EMBL" id="KAK9910049.1"/>
    </source>
</evidence>
<accession>A0AAW1VRC2</accession>
<dbReference type="AlphaFoldDB" id="A0AAW1VRC2"/>
<proteinExistence type="predicted"/>
<dbReference type="PANTHER" id="PTHR37726">
    <property type="entry name" value="TRANSMEMBRANE PROTEIN"/>
    <property type="match status" value="1"/>
</dbReference>
<organism evidence="2 3">
    <name type="scientific">Rubus argutus</name>
    <name type="common">Southern blackberry</name>
    <dbReference type="NCBI Taxonomy" id="59490"/>
    <lineage>
        <taxon>Eukaryota</taxon>
        <taxon>Viridiplantae</taxon>
        <taxon>Streptophyta</taxon>
        <taxon>Embryophyta</taxon>
        <taxon>Tracheophyta</taxon>
        <taxon>Spermatophyta</taxon>
        <taxon>Magnoliopsida</taxon>
        <taxon>eudicotyledons</taxon>
        <taxon>Gunneridae</taxon>
        <taxon>Pentapetalae</taxon>
        <taxon>rosids</taxon>
        <taxon>fabids</taxon>
        <taxon>Rosales</taxon>
        <taxon>Rosaceae</taxon>
        <taxon>Rosoideae</taxon>
        <taxon>Rosoideae incertae sedis</taxon>
        <taxon>Rubus</taxon>
    </lineage>
</organism>
<dbReference type="Proteomes" id="UP001457282">
    <property type="component" value="Unassembled WGS sequence"/>
</dbReference>
<dbReference type="PANTHER" id="PTHR37726:SF1">
    <property type="entry name" value="TRANSMEMBRANE PROTEIN"/>
    <property type="match status" value="1"/>
</dbReference>
<sequence length="221" mass="24914">MNWNLLLPEYPAWQPERNHGDIRLTFFKCLKWQVEETLNPIDCPYHYFCDSVYPGNYSSVVDNLLLFFIASTYLATLVIMVMHIAGRGQSCVQSKRYLLPSGPIALPLIILALAKGHRINTTFPLSCTGPAILQLVQISALTFANGADNDLKYVFFEASTISGILHASMYLDAVILPYYTGFDALVTSTFSENYVLVSHKYTMYKSRTAVVCNRSKIEMTK</sequence>
<gene>
    <name evidence="2" type="ORF">M0R45_034026</name>
</gene>
<keyword evidence="1" id="KW-0472">Membrane</keyword>
<evidence type="ECO:0000256" key="1">
    <source>
        <dbReference type="SAM" id="Phobius"/>
    </source>
</evidence>
<dbReference type="EMBL" id="JBEDUW010000007">
    <property type="protein sequence ID" value="KAK9910049.1"/>
    <property type="molecule type" value="Genomic_DNA"/>
</dbReference>
<protein>
    <submittedName>
        <fullName evidence="2">Uncharacterized protein</fullName>
    </submittedName>
</protein>
<keyword evidence="1" id="KW-1133">Transmembrane helix</keyword>
<comment type="caution">
    <text evidence="2">The sequence shown here is derived from an EMBL/GenBank/DDBJ whole genome shotgun (WGS) entry which is preliminary data.</text>
</comment>
<name>A0AAW1VRC2_RUBAR</name>
<reference evidence="2 3" key="1">
    <citation type="journal article" date="2023" name="G3 (Bethesda)">
        <title>A chromosome-length genome assembly and annotation of blackberry (Rubus argutus, cv. 'Hillquist').</title>
        <authorList>
            <person name="Bruna T."/>
            <person name="Aryal R."/>
            <person name="Dudchenko O."/>
            <person name="Sargent D.J."/>
            <person name="Mead D."/>
            <person name="Buti M."/>
            <person name="Cavallini A."/>
            <person name="Hytonen T."/>
            <person name="Andres J."/>
            <person name="Pham M."/>
            <person name="Weisz D."/>
            <person name="Mascagni F."/>
            <person name="Usai G."/>
            <person name="Natali L."/>
            <person name="Bassil N."/>
            <person name="Fernandez G.E."/>
            <person name="Lomsadze A."/>
            <person name="Armour M."/>
            <person name="Olukolu B."/>
            <person name="Poorten T."/>
            <person name="Britton C."/>
            <person name="Davik J."/>
            <person name="Ashrafi H."/>
            <person name="Aiden E.L."/>
            <person name="Borodovsky M."/>
            <person name="Worthington M."/>
        </authorList>
    </citation>
    <scope>NUCLEOTIDE SEQUENCE [LARGE SCALE GENOMIC DNA]</scope>
    <source>
        <strain evidence="2">PI 553951</strain>
    </source>
</reference>
<keyword evidence="1" id="KW-0812">Transmembrane</keyword>
<keyword evidence="3" id="KW-1185">Reference proteome</keyword>